<evidence type="ECO:0000256" key="5">
    <source>
        <dbReference type="ARBA" id="ARBA00023180"/>
    </source>
</evidence>
<dbReference type="PANTHER" id="PTHR10426:SF88">
    <property type="entry name" value="ADIPOCYTE PLASMA MEMBRANE-ASSOCIATED PROTEIN HEMOMUCIN-RELATED"/>
    <property type="match status" value="1"/>
</dbReference>
<sequence>MAMPESRPNSASRASASRFLSRSRGRTSPWHSCFLFSIILPVLAAILVYRLDSFDPAPFPLHELTHPPLAAPMADARLLRDSQLLGSGLLQGPEDIAFDERSGTIYTGTADGWIKRVKLDDSGSPSVSVEDWVNTGGRPLGVVLGPHDDVIVADAYKGLLRISGEGAVELLTNGAEGTEFKLTDAAVIADDGIIYFTDASYKYNNRDFTWDMLEGKPHGRLLSFDPVTKKTQVLVRDLYFANGIAISPHQDYLVVCETFMYVHTYYDGHCTIPR</sequence>
<comment type="subcellular location">
    <subcellularLocation>
        <location evidence="1">Vacuole</location>
    </subcellularLocation>
</comment>
<evidence type="ECO:0000256" key="4">
    <source>
        <dbReference type="ARBA" id="ARBA00022554"/>
    </source>
</evidence>
<keyword evidence="4" id="KW-0926">Vacuole</keyword>
<proteinExistence type="inferred from homology"/>
<reference evidence="7" key="1">
    <citation type="submission" date="2018-02" db="EMBL/GenBank/DDBJ databases">
        <title>Rhizophora mucronata_Transcriptome.</title>
        <authorList>
            <person name="Meera S.P."/>
            <person name="Sreeshan A."/>
            <person name="Augustine A."/>
        </authorList>
    </citation>
    <scope>NUCLEOTIDE SEQUENCE</scope>
    <source>
        <tissue evidence="7">Leaf</tissue>
    </source>
</reference>
<comment type="similarity">
    <text evidence="2">Belongs to the strictosidine synthase family.</text>
</comment>
<evidence type="ECO:0000313" key="7">
    <source>
        <dbReference type="EMBL" id="MBW99072.1"/>
    </source>
</evidence>
<dbReference type="PANTHER" id="PTHR10426">
    <property type="entry name" value="STRICTOSIDINE SYNTHASE-RELATED"/>
    <property type="match status" value="1"/>
</dbReference>
<evidence type="ECO:0000256" key="2">
    <source>
        <dbReference type="ARBA" id="ARBA00009191"/>
    </source>
</evidence>
<dbReference type="AlphaFoldDB" id="A0A2P2K003"/>
<protein>
    <recommendedName>
        <fullName evidence="6">Strictosidine synthase conserved region domain-containing protein</fullName>
    </recommendedName>
</protein>
<dbReference type="InterPro" id="IPR018119">
    <property type="entry name" value="Strictosidine_synth_cons-reg"/>
</dbReference>
<dbReference type="GO" id="GO:0012505">
    <property type="term" value="C:endomembrane system"/>
    <property type="evidence" value="ECO:0007669"/>
    <property type="project" value="TreeGrafter"/>
</dbReference>
<keyword evidence="3" id="KW-0597">Phosphoprotein</keyword>
<dbReference type="Pfam" id="PF20067">
    <property type="entry name" value="SSL_N"/>
    <property type="match status" value="1"/>
</dbReference>
<evidence type="ECO:0000259" key="6">
    <source>
        <dbReference type="Pfam" id="PF03088"/>
    </source>
</evidence>
<dbReference type="GO" id="GO:0005773">
    <property type="term" value="C:vacuole"/>
    <property type="evidence" value="ECO:0007669"/>
    <property type="project" value="UniProtKB-SubCell"/>
</dbReference>
<dbReference type="EMBL" id="GGEC01018589">
    <property type="protein sequence ID" value="MBW99072.1"/>
    <property type="molecule type" value="Transcribed_RNA"/>
</dbReference>
<feature type="domain" description="Strictosidine synthase conserved region" evidence="6">
    <location>
        <begin position="188"/>
        <end position="266"/>
    </location>
</feature>
<dbReference type="Gene3D" id="2.120.10.30">
    <property type="entry name" value="TolB, C-terminal domain"/>
    <property type="match status" value="1"/>
</dbReference>
<organism evidence="7">
    <name type="scientific">Rhizophora mucronata</name>
    <name type="common">Asiatic mangrove</name>
    <dbReference type="NCBI Taxonomy" id="61149"/>
    <lineage>
        <taxon>Eukaryota</taxon>
        <taxon>Viridiplantae</taxon>
        <taxon>Streptophyta</taxon>
        <taxon>Embryophyta</taxon>
        <taxon>Tracheophyta</taxon>
        <taxon>Spermatophyta</taxon>
        <taxon>Magnoliopsida</taxon>
        <taxon>eudicotyledons</taxon>
        <taxon>Gunneridae</taxon>
        <taxon>Pentapetalae</taxon>
        <taxon>rosids</taxon>
        <taxon>fabids</taxon>
        <taxon>Malpighiales</taxon>
        <taxon>Rhizophoraceae</taxon>
        <taxon>Rhizophora</taxon>
    </lineage>
</organism>
<accession>A0A2P2K003</accession>
<dbReference type="InterPro" id="IPR011042">
    <property type="entry name" value="6-blade_b-propeller_TolB-like"/>
</dbReference>
<evidence type="ECO:0000256" key="3">
    <source>
        <dbReference type="ARBA" id="ARBA00022553"/>
    </source>
</evidence>
<dbReference type="SUPFAM" id="SSF63829">
    <property type="entry name" value="Calcium-dependent phosphotriesterase"/>
    <property type="match status" value="1"/>
</dbReference>
<dbReference type="Pfam" id="PF03088">
    <property type="entry name" value="Str_synth"/>
    <property type="match status" value="1"/>
</dbReference>
<name>A0A2P2K003_RHIMU</name>
<dbReference type="GO" id="GO:0016787">
    <property type="term" value="F:hydrolase activity"/>
    <property type="evidence" value="ECO:0007669"/>
    <property type="project" value="TreeGrafter"/>
</dbReference>
<evidence type="ECO:0000256" key="1">
    <source>
        <dbReference type="ARBA" id="ARBA00004116"/>
    </source>
</evidence>
<keyword evidence="5" id="KW-0325">Glycoprotein</keyword>